<dbReference type="SMART" id="SM00014">
    <property type="entry name" value="acidPPc"/>
    <property type="match status" value="1"/>
</dbReference>
<dbReference type="Pfam" id="PF01569">
    <property type="entry name" value="PAP2"/>
    <property type="match status" value="1"/>
</dbReference>
<accession>A0A2W5AWB5</accession>
<evidence type="ECO:0000259" key="2">
    <source>
        <dbReference type="SMART" id="SM00014"/>
    </source>
</evidence>
<name>A0A2W5AWB5_9SPHN</name>
<dbReference type="PANTHER" id="PTHR14969:SF13">
    <property type="entry name" value="AT30094P"/>
    <property type="match status" value="1"/>
</dbReference>
<comment type="caution">
    <text evidence="3">The sequence shown here is derived from an EMBL/GenBank/DDBJ whole genome shotgun (WGS) entry which is preliminary data.</text>
</comment>
<protein>
    <submittedName>
        <fullName evidence="3">Phosphatidic acid phosphatase</fullName>
    </submittedName>
</protein>
<keyword evidence="1" id="KW-0472">Membrane</keyword>
<dbReference type="Proteomes" id="UP000249555">
    <property type="component" value="Unassembled WGS sequence"/>
</dbReference>
<organism evidence="3 4">
    <name type="scientific">Sphingomonas taxi</name>
    <dbReference type="NCBI Taxonomy" id="1549858"/>
    <lineage>
        <taxon>Bacteria</taxon>
        <taxon>Pseudomonadati</taxon>
        <taxon>Pseudomonadota</taxon>
        <taxon>Alphaproteobacteria</taxon>
        <taxon>Sphingomonadales</taxon>
        <taxon>Sphingomonadaceae</taxon>
        <taxon>Sphingomonas</taxon>
    </lineage>
</organism>
<keyword evidence="1" id="KW-1133">Transmembrane helix</keyword>
<dbReference type="InterPro" id="IPR036938">
    <property type="entry name" value="PAP2/HPO_sf"/>
</dbReference>
<feature type="transmembrane region" description="Helical" evidence="1">
    <location>
        <begin position="64"/>
        <end position="87"/>
    </location>
</feature>
<evidence type="ECO:0000313" key="3">
    <source>
        <dbReference type="EMBL" id="PZO72428.1"/>
    </source>
</evidence>
<feature type="transmembrane region" description="Helical" evidence="1">
    <location>
        <begin position="195"/>
        <end position="214"/>
    </location>
</feature>
<evidence type="ECO:0000313" key="4">
    <source>
        <dbReference type="Proteomes" id="UP000249555"/>
    </source>
</evidence>
<dbReference type="SUPFAM" id="SSF48317">
    <property type="entry name" value="Acid phosphatase/Vanadium-dependent haloperoxidase"/>
    <property type="match status" value="1"/>
</dbReference>
<feature type="transmembrane region" description="Helical" evidence="1">
    <location>
        <begin position="20"/>
        <end position="43"/>
    </location>
</feature>
<evidence type="ECO:0000256" key="1">
    <source>
        <dbReference type="SAM" id="Phobius"/>
    </source>
</evidence>
<dbReference type="CDD" id="cd03392">
    <property type="entry name" value="PAP2_like_2"/>
    <property type="match status" value="1"/>
</dbReference>
<proteinExistence type="predicted"/>
<dbReference type="AlphaFoldDB" id="A0A2W5AWB5"/>
<feature type="transmembrane region" description="Helical" evidence="1">
    <location>
        <begin position="93"/>
        <end position="114"/>
    </location>
</feature>
<feature type="transmembrane region" description="Helical" evidence="1">
    <location>
        <begin position="167"/>
        <end position="189"/>
    </location>
</feature>
<dbReference type="EMBL" id="QFMX01000012">
    <property type="protein sequence ID" value="PZO72428.1"/>
    <property type="molecule type" value="Genomic_DNA"/>
</dbReference>
<keyword evidence="1" id="KW-0812">Transmembrane</keyword>
<reference evidence="3 4" key="1">
    <citation type="submission" date="2017-08" db="EMBL/GenBank/DDBJ databases">
        <title>Infants hospitalized years apart are colonized by the same room-sourced microbial strains.</title>
        <authorList>
            <person name="Brooks B."/>
            <person name="Olm M.R."/>
            <person name="Firek B.A."/>
            <person name="Baker R."/>
            <person name="Thomas B.C."/>
            <person name="Morowitz M.J."/>
            <person name="Banfield J.F."/>
        </authorList>
    </citation>
    <scope>NUCLEOTIDE SEQUENCE [LARGE SCALE GENOMIC DNA]</scope>
    <source>
        <strain evidence="3">S2_018_000_R3_119</strain>
    </source>
</reference>
<dbReference type="Gene3D" id="1.20.144.10">
    <property type="entry name" value="Phosphatidic acid phosphatase type 2/haloperoxidase"/>
    <property type="match status" value="2"/>
</dbReference>
<feature type="domain" description="Phosphatidic acid phosphatase type 2/haloperoxidase" evidence="2">
    <location>
        <begin position="96"/>
        <end position="210"/>
    </location>
</feature>
<sequence length="224" mass="23522">MDGTPPEGARRRLPAVLAGASVAAVGIVLILLVGLAVGHWPFAFDRSIILGLRAWGGPSWLPKVAADVTALGGGIVLTIVVVIVAGLLIVQRLWLTAIAIVAASVSGNIIVELVKLHVARPRPDIVAHLVTVSHMSFPSGHSANSAIVYLTLAGLASQVTRDRATRAYMLVIAILLVGAIGCSRVYLGVHWPSDVLAGWSFGTLWALAWWLATARVRTSIGGER</sequence>
<dbReference type="InterPro" id="IPR000326">
    <property type="entry name" value="PAP2/HPO"/>
</dbReference>
<gene>
    <name evidence="3" type="ORF">DI640_12700</name>
</gene>
<dbReference type="PANTHER" id="PTHR14969">
    <property type="entry name" value="SPHINGOSINE-1-PHOSPHATE PHOSPHOHYDROLASE"/>
    <property type="match status" value="1"/>
</dbReference>